<keyword evidence="1" id="KW-1003">Cell membrane</keyword>
<dbReference type="PANTHER" id="PTHR43649:SF33">
    <property type="entry name" value="POLYGALACTURONAN_RHAMNOGALACTURONAN-BINDING PROTEIN YTCQ"/>
    <property type="match status" value="1"/>
</dbReference>
<dbReference type="PANTHER" id="PTHR43649">
    <property type="entry name" value="ARABINOSE-BINDING PROTEIN-RELATED"/>
    <property type="match status" value="1"/>
</dbReference>
<keyword evidence="3" id="KW-0472">Membrane</keyword>
<feature type="signal peptide" evidence="6">
    <location>
        <begin position="1"/>
        <end position="20"/>
    </location>
</feature>
<accession>A0A1X7L3F6</accession>
<evidence type="ECO:0000313" key="8">
    <source>
        <dbReference type="Proteomes" id="UP000193834"/>
    </source>
</evidence>
<dbReference type="RefSeq" id="WP_085495240.1">
    <property type="nucleotide sequence ID" value="NZ_FXAZ01000004.1"/>
</dbReference>
<dbReference type="InterPro" id="IPR050490">
    <property type="entry name" value="Bact_solute-bd_prot1"/>
</dbReference>
<dbReference type="PROSITE" id="PS51257">
    <property type="entry name" value="PROKAR_LIPOPROTEIN"/>
    <property type="match status" value="1"/>
</dbReference>
<name>A0A1X7L3F6_9BACL</name>
<dbReference type="Proteomes" id="UP000193834">
    <property type="component" value="Unassembled WGS sequence"/>
</dbReference>
<organism evidence="7 8">
    <name type="scientific">Paenibacillus aquistagni</name>
    <dbReference type="NCBI Taxonomy" id="1852522"/>
    <lineage>
        <taxon>Bacteria</taxon>
        <taxon>Bacillati</taxon>
        <taxon>Bacillota</taxon>
        <taxon>Bacilli</taxon>
        <taxon>Bacillales</taxon>
        <taxon>Paenibacillaceae</taxon>
        <taxon>Paenibacillus</taxon>
    </lineage>
</organism>
<keyword evidence="4" id="KW-0564">Palmitate</keyword>
<dbReference type="EMBL" id="FXAZ01000004">
    <property type="protein sequence ID" value="SMG48401.1"/>
    <property type="molecule type" value="Genomic_DNA"/>
</dbReference>
<dbReference type="Pfam" id="PF13416">
    <property type="entry name" value="SBP_bac_8"/>
    <property type="match status" value="1"/>
</dbReference>
<keyword evidence="2 6" id="KW-0732">Signal</keyword>
<dbReference type="Gene3D" id="3.40.190.10">
    <property type="entry name" value="Periplasmic binding protein-like II"/>
    <property type="match status" value="2"/>
</dbReference>
<evidence type="ECO:0000313" key="7">
    <source>
        <dbReference type="EMBL" id="SMG48401.1"/>
    </source>
</evidence>
<evidence type="ECO:0000256" key="5">
    <source>
        <dbReference type="ARBA" id="ARBA00023288"/>
    </source>
</evidence>
<dbReference type="STRING" id="1852522.SAMN06295960_2932"/>
<evidence type="ECO:0000256" key="3">
    <source>
        <dbReference type="ARBA" id="ARBA00023136"/>
    </source>
</evidence>
<evidence type="ECO:0000256" key="2">
    <source>
        <dbReference type="ARBA" id="ARBA00022729"/>
    </source>
</evidence>
<gene>
    <name evidence="7" type="ORF">SAMN06295960_2932</name>
</gene>
<feature type="chain" id="PRO_5039669810" evidence="6">
    <location>
        <begin position="21"/>
        <end position="509"/>
    </location>
</feature>
<evidence type="ECO:0000256" key="1">
    <source>
        <dbReference type="ARBA" id="ARBA00022475"/>
    </source>
</evidence>
<dbReference type="OrthoDB" id="9787283at2"/>
<dbReference type="InterPro" id="IPR006059">
    <property type="entry name" value="SBP"/>
</dbReference>
<keyword evidence="5" id="KW-0449">Lipoprotein</keyword>
<reference evidence="7 8" key="1">
    <citation type="submission" date="2017-04" db="EMBL/GenBank/DDBJ databases">
        <authorList>
            <person name="Afonso C.L."/>
            <person name="Miller P.J."/>
            <person name="Scott M.A."/>
            <person name="Spackman E."/>
            <person name="Goraichik I."/>
            <person name="Dimitrov K.M."/>
            <person name="Suarez D.L."/>
            <person name="Swayne D.E."/>
        </authorList>
    </citation>
    <scope>NUCLEOTIDE SEQUENCE [LARGE SCALE GENOMIC DNA]</scope>
    <source>
        <strain evidence="7 8">11</strain>
    </source>
</reference>
<dbReference type="CDD" id="cd13580">
    <property type="entry name" value="PBP2_AlgQ_like_1"/>
    <property type="match status" value="1"/>
</dbReference>
<dbReference type="SUPFAM" id="SSF53850">
    <property type="entry name" value="Periplasmic binding protein-like II"/>
    <property type="match status" value="1"/>
</dbReference>
<evidence type="ECO:0000256" key="6">
    <source>
        <dbReference type="SAM" id="SignalP"/>
    </source>
</evidence>
<keyword evidence="8" id="KW-1185">Reference proteome</keyword>
<evidence type="ECO:0000256" key="4">
    <source>
        <dbReference type="ARBA" id="ARBA00023139"/>
    </source>
</evidence>
<dbReference type="AlphaFoldDB" id="A0A1X7L3F6"/>
<proteinExistence type="predicted"/>
<sequence>MKKMMALLLACTMAIGLLSACGSGSGSTESQGGNSKDTSTPSEKKYSVSAMNILYGAAPPTTNSSGIKAIEERYNIEYKYIPVAAGDFNNKVGVTVASGDMPDLMLLEDTSPSYFNWVQNGMFLPLEDYIKDYPNLSKIPQSVWDTLTTDGHIYGIPRLRGIPFHAMAIRQDWLDKLGLSMPTTYDELYEVMKAFSNNDPDGNGKKDTYGYALDGDFSGANGLFGSNRALRTGWYDDGNGGIQHGYLMPNAKASVEFMAKAYQDGLVSSDYTIKKGAQAEEDFLTGKAGIIGNWAYTAYTTARMDKGLSVNPNFKVAPVPPLTAADGYKGNGTAAGYYGFFVMPVTLGKEEDKVRKLLSILDDMMSEEGATFMQWGIEGEHHTNDNGTKVLTDKGAAEGPGKYMLTNHAAEGEWIFSPDDTELTKSLKEQSFKVAMEGEPYADLSVGLYSPTNAEKGKELGQYLLDETNKIVTGQRPLDDYDKIIQEWKDRGGEQIIQEMNEAYKKRAE</sequence>
<protein>
    <submittedName>
        <fullName evidence="7">Carbohydrate ABC transporter substrate-binding protein, CUT1 family</fullName>
    </submittedName>
</protein>